<evidence type="ECO:0000313" key="2">
    <source>
        <dbReference type="Proteomes" id="UP000276295"/>
    </source>
</evidence>
<sequence>MEYYLIRPCKDNSKATKEAILRGLALAKSESKKLILVVSAYSQARDSSCLRVALGAANFAALNKNRRVVIGSVDIHLMTTKSISEVGMGFQGVIVYLWPQDNILRTITTDLPNIKAILALEWNPESLEGWRREMNGTLITLE</sequence>
<protein>
    <submittedName>
        <fullName evidence="1">Uncharacterized protein</fullName>
    </submittedName>
</protein>
<organism evidence="1 2">
    <name type="scientific">Buttiauxella izardii</name>
    <dbReference type="NCBI Taxonomy" id="82991"/>
    <lineage>
        <taxon>Bacteria</taxon>
        <taxon>Pseudomonadati</taxon>
        <taxon>Pseudomonadota</taxon>
        <taxon>Gammaproteobacteria</taxon>
        <taxon>Enterobacterales</taxon>
        <taxon>Enterobacteriaceae</taxon>
        <taxon>Buttiauxella</taxon>
    </lineage>
</organism>
<reference evidence="1 2" key="1">
    <citation type="submission" date="2018-09" db="EMBL/GenBank/DDBJ databases">
        <title>Draft genome sequence of Buttiauxella izardii CCUG 35510T.</title>
        <authorList>
            <person name="Salva-Serra F."/>
            <person name="Marathe N."/>
            <person name="Moore E."/>
            <person name="Stadler-Svensson L."/>
            <person name="Engstrom-Jakobsson H."/>
        </authorList>
    </citation>
    <scope>NUCLEOTIDE SEQUENCE [LARGE SCALE GENOMIC DNA]</scope>
    <source>
        <strain evidence="1 2">CCUG 35510</strain>
    </source>
</reference>
<dbReference type="Proteomes" id="UP000276295">
    <property type="component" value="Unassembled WGS sequence"/>
</dbReference>
<accession>A0A3A5JVE9</accession>
<dbReference type="EMBL" id="QZWH01000006">
    <property type="protein sequence ID" value="RJT26908.1"/>
    <property type="molecule type" value="Genomic_DNA"/>
</dbReference>
<proteinExistence type="predicted"/>
<dbReference type="OrthoDB" id="9896381at2"/>
<dbReference type="RefSeq" id="WP_120063477.1">
    <property type="nucleotide sequence ID" value="NZ_QZWH01000006.1"/>
</dbReference>
<name>A0A3A5JVE9_9ENTR</name>
<gene>
    <name evidence="1" type="ORF">D6029_03735</name>
</gene>
<dbReference type="AlphaFoldDB" id="A0A3A5JVE9"/>
<comment type="caution">
    <text evidence="1">The sequence shown here is derived from an EMBL/GenBank/DDBJ whole genome shotgun (WGS) entry which is preliminary data.</text>
</comment>
<keyword evidence="2" id="KW-1185">Reference proteome</keyword>
<evidence type="ECO:0000313" key="1">
    <source>
        <dbReference type="EMBL" id="RJT26908.1"/>
    </source>
</evidence>